<name>A0AAT9FNX6_9BACT</name>
<dbReference type="InterPro" id="IPR029044">
    <property type="entry name" value="Nucleotide-diphossugar_trans"/>
</dbReference>
<dbReference type="EMBL" id="AP026866">
    <property type="protein sequence ID" value="BDS07648.1"/>
    <property type="molecule type" value="Genomic_DNA"/>
</dbReference>
<organism evidence="2">
    <name type="scientific">Oceaniferula spumae</name>
    <dbReference type="NCBI Taxonomy" id="2979115"/>
    <lineage>
        <taxon>Bacteria</taxon>
        <taxon>Pseudomonadati</taxon>
        <taxon>Verrucomicrobiota</taxon>
        <taxon>Verrucomicrobiia</taxon>
        <taxon>Verrucomicrobiales</taxon>
        <taxon>Verrucomicrobiaceae</taxon>
        <taxon>Oceaniferula</taxon>
    </lineage>
</organism>
<accession>A0AAT9FNX6</accession>
<dbReference type="SUPFAM" id="SSF53448">
    <property type="entry name" value="Nucleotide-diphospho-sugar transferases"/>
    <property type="match status" value="1"/>
</dbReference>
<sequence length="310" mass="35152">MQLSIIIPVYNRHGLLREAIDSVIRQNLDSCEIIVCDDGSTDDVGKLCDTYSDANSHVSLSRTPKNYGAQVARNRGLNLARGQYVLFLDSDDVLADGGVASLLGAMVEDTSLDYVYGKVIRANHQLIPRDESPPVGEPFTDEPFDLAGYHWHTMGAMYKREYLQSVGEWNIEMTGSQDWEYQARVKLAGGKRKFVDSIVGYWRQHSISRIGTNQFRPDYVRSVMIACDVVLKLAREKNRCDRALENRLARRLVVHALEWGVNGHWKDRKLCLLQAKDSVSSNRMMKLGLRVMAYSPMFLDEFIMDLVNGN</sequence>
<dbReference type="Gene3D" id="3.90.550.10">
    <property type="entry name" value="Spore Coat Polysaccharide Biosynthesis Protein SpsA, Chain A"/>
    <property type="match status" value="1"/>
</dbReference>
<dbReference type="AlphaFoldDB" id="A0AAT9FNX6"/>
<reference evidence="2" key="1">
    <citation type="submission" date="2024-07" db="EMBL/GenBank/DDBJ databases">
        <title>Complete genome sequence of Verrucomicrobiaceae bacterium NT6N.</title>
        <authorList>
            <person name="Huang C."/>
            <person name="Takami H."/>
            <person name="Hamasaki K."/>
        </authorList>
    </citation>
    <scope>NUCLEOTIDE SEQUENCE</scope>
    <source>
        <strain evidence="2">NT6N</strain>
    </source>
</reference>
<protein>
    <recommendedName>
        <fullName evidence="1">Glycosyltransferase 2-like domain-containing protein</fullName>
    </recommendedName>
</protein>
<gene>
    <name evidence="2" type="ORF">NT6N_26880</name>
</gene>
<evidence type="ECO:0000313" key="2">
    <source>
        <dbReference type="EMBL" id="BDS07648.1"/>
    </source>
</evidence>
<dbReference type="InterPro" id="IPR050834">
    <property type="entry name" value="Glycosyltransf_2"/>
</dbReference>
<dbReference type="PANTHER" id="PTHR43685">
    <property type="entry name" value="GLYCOSYLTRANSFERASE"/>
    <property type="match status" value="1"/>
</dbReference>
<dbReference type="PANTHER" id="PTHR43685:SF2">
    <property type="entry name" value="GLYCOSYLTRANSFERASE 2-LIKE DOMAIN-CONTAINING PROTEIN"/>
    <property type="match status" value="1"/>
</dbReference>
<dbReference type="InterPro" id="IPR001173">
    <property type="entry name" value="Glyco_trans_2-like"/>
</dbReference>
<proteinExistence type="predicted"/>
<feature type="domain" description="Glycosyltransferase 2-like" evidence="1">
    <location>
        <begin position="4"/>
        <end position="161"/>
    </location>
</feature>
<evidence type="ECO:0000259" key="1">
    <source>
        <dbReference type="Pfam" id="PF00535"/>
    </source>
</evidence>
<dbReference type="Pfam" id="PF00535">
    <property type="entry name" value="Glycos_transf_2"/>
    <property type="match status" value="1"/>
</dbReference>
<dbReference type="KEGG" id="osu:NT6N_26880"/>